<proteinExistence type="inferred from homology"/>
<comment type="similarity">
    <text evidence="2">Belongs to the CLPTM1 family.</text>
</comment>
<dbReference type="AlphaFoldDB" id="A0A1Y1W2B5"/>
<evidence type="ECO:0000313" key="7">
    <source>
        <dbReference type="EMBL" id="ORX67681.1"/>
    </source>
</evidence>
<dbReference type="GO" id="GO:0016020">
    <property type="term" value="C:membrane"/>
    <property type="evidence" value="ECO:0007669"/>
    <property type="project" value="UniProtKB-SubCell"/>
</dbReference>
<dbReference type="RefSeq" id="XP_040741568.1">
    <property type="nucleotide sequence ID" value="XM_040885694.1"/>
</dbReference>
<evidence type="ECO:0000256" key="4">
    <source>
        <dbReference type="ARBA" id="ARBA00022989"/>
    </source>
</evidence>
<keyword evidence="4 6" id="KW-1133">Transmembrane helix</keyword>
<evidence type="ECO:0000256" key="6">
    <source>
        <dbReference type="SAM" id="Phobius"/>
    </source>
</evidence>
<evidence type="ECO:0000256" key="2">
    <source>
        <dbReference type="ARBA" id="ARBA00009310"/>
    </source>
</evidence>
<keyword evidence="8" id="KW-1185">Reference proteome</keyword>
<feature type="transmembrane region" description="Helical" evidence="6">
    <location>
        <begin position="439"/>
        <end position="457"/>
    </location>
</feature>
<reference evidence="7 8" key="1">
    <citation type="submission" date="2016-07" db="EMBL/GenBank/DDBJ databases">
        <title>Pervasive Adenine N6-methylation of Active Genes in Fungi.</title>
        <authorList>
            <consortium name="DOE Joint Genome Institute"/>
            <person name="Mondo S.J."/>
            <person name="Dannebaum R.O."/>
            <person name="Kuo R.C."/>
            <person name="Labutti K."/>
            <person name="Haridas S."/>
            <person name="Kuo A."/>
            <person name="Salamov A."/>
            <person name="Ahrendt S.R."/>
            <person name="Lipzen A."/>
            <person name="Sullivan W."/>
            <person name="Andreopoulos W.B."/>
            <person name="Clum A."/>
            <person name="Lindquist E."/>
            <person name="Daum C."/>
            <person name="Ramamoorthy G.K."/>
            <person name="Gryganskyi A."/>
            <person name="Culley D."/>
            <person name="Magnuson J.K."/>
            <person name="James T.Y."/>
            <person name="O'Malley M.A."/>
            <person name="Stajich J.E."/>
            <person name="Spatafora J.W."/>
            <person name="Visel A."/>
            <person name="Grigoriev I.V."/>
        </authorList>
    </citation>
    <scope>NUCLEOTIDE SEQUENCE [LARGE SCALE GENOMIC DNA]</scope>
    <source>
        <strain evidence="7 8">ATCC 12442</strain>
    </source>
</reference>
<evidence type="ECO:0000313" key="8">
    <source>
        <dbReference type="Proteomes" id="UP000193922"/>
    </source>
</evidence>
<evidence type="ECO:0000256" key="1">
    <source>
        <dbReference type="ARBA" id="ARBA00004141"/>
    </source>
</evidence>
<feature type="transmembrane region" description="Helical" evidence="6">
    <location>
        <begin position="385"/>
        <end position="403"/>
    </location>
</feature>
<evidence type="ECO:0000256" key="5">
    <source>
        <dbReference type="ARBA" id="ARBA00023136"/>
    </source>
</evidence>
<feature type="transmembrane region" description="Helical" evidence="6">
    <location>
        <begin position="463"/>
        <end position="483"/>
    </location>
</feature>
<feature type="transmembrane region" description="Helical" evidence="6">
    <location>
        <begin position="409"/>
        <end position="427"/>
    </location>
</feature>
<keyword evidence="3 6" id="KW-0812">Transmembrane</keyword>
<dbReference type="OrthoDB" id="378564at2759"/>
<accession>A0A1Y1W2B5</accession>
<evidence type="ECO:0000256" key="3">
    <source>
        <dbReference type="ARBA" id="ARBA00022692"/>
    </source>
</evidence>
<feature type="transmembrane region" description="Helical" evidence="6">
    <location>
        <begin position="319"/>
        <end position="340"/>
    </location>
</feature>
<dbReference type="Proteomes" id="UP000193922">
    <property type="component" value="Unassembled WGS sequence"/>
</dbReference>
<comment type="subcellular location">
    <subcellularLocation>
        <location evidence="1">Membrane</location>
        <topology evidence="1">Multi-pass membrane protein</topology>
    </subcellularLocation>
</comment>
<comment type="caution">
    <text evidence="7">The sequence shown here is derived from an EMBL/GenBank/DDBJ whole genome shotgun (WGS) entry which is preliminary data.</text>
</comment>
<dbReference type="Pfam" id="PF05602">
    <property type="entry name" value="CLPTM1"/>
    <property type="match status" value="1"/>
</dbReference>
<dbReference type="GeneID" id="63802342"/>
<keyword evidence="5 6" id="KW-0472">Membrane</keyword>
<protein>
    <submittedName>
        <fullName evidence="7">Uncharacterized protein</fullName>
    </submittedName>
</protein>
<dbReference type="InterPro" id="IPR008429">
    <property type="entry name" value="CLPTM1"/>
</dbReference>
<organism evidence="7 8">
    <name type="scientific">Linderina pennispora</name>
    <dbReference type="NCBI Taxonomy" id="61395"/>
    <lineage>
        <taxon>Eukaryota</taxon>
        <taxon>Fungi</taxon>
        <taxon>Fungi incertae sedis</taxon>
        <taxon>Zoopagomycota</taxon>
        <taxon>Kickxellomycotina</taxon>
        <taxon>Kickxellomycetes</taxon>
        <taxon>Kickxellales</taxon>
        <taxon>Kickxellaceae</taxon>
        <taxon>Linderina</taxon>
    </lineage>
</organism>
<gene>
    <name evidence="7" type="ORF">DL89DRAFT_259544</name>
</gene>
<dbReference type="EMBL" id="MCFD01000012">
    <property type="protein sequence ID" value="ORX67681.1"/>
    <property type="molecule type" value="Genomic_DNA"/>
</dbReference>
<sequence>MKLLSNTLGLVPYLCAGYLFWSVHEYYQELTPKKLDTSGTQQPHRIGWRDPMKYDFVLYATDVPSFYADRANFFRDAQMVWQVKDLDVRDTRAHFSKTVRVAIPEQVRNDGFRTMYLHLIMQEAGAMEPHPAMNDRFAIYGSTDLIKPRALHGNLSHYVAHGNTRVVWEYVLDDNHFEMWKAPRDLSRLLEFTYYTPDERRVYRPILWSNPTYKGADLPERWTPLSDHLDVSGEAPLNATHLDVEVDLSAVSLAWIRFNQRLVQEEDPEPLLELARNLVVSVLDHSRPVYYAMAAMAAARILGEAFWRQSQILVWTSVPLTGVSYVSSVFCFAAALLGMAMPSSGIAAVDQALRVGRVGAMAMESLKVLRLLVSRPSIGRYDTSAWLLLPGGIAAVSATYLLRTHPGDSGMMLVAHMLLLGIGLVGSQLTQPDHRRPNYIAIAGFLAGDLVLTKAAVGGDPRVFWPALAALVPLAAPLLGLPVQPSARTKTE</sequence>
<name>A0A1Y1W2B5_9FUNG</name>